<gene>
    <name evidence="2" type="ORF">QVN42_18645</name>
</gene>
<keyword evidence="1" id="KW-0732">Signal</keyword>
<dbReference type="Proteomes" id="UP001167864">
    <property type="component" value="Unassembled WGS sequence"/>
</dbReference>
<evidence type="ECO:0000256" key="1">
    <source>
        <dbReference type="SAM" id="SignalP"/>
    </source>
</evidence>
<evidence type="ECO:0000313" key="2">
    <source>
        <dbReference type="EMBL" id="MDN0089368.1"/>
    </source>
</evidence>
<comment type="caution">
    <text evidence="2">The sequence shown here is derived from an EMBL/GenBank/DDBJ whole genome shotgun (WGS) entry which is preliminary data.</text>
</comment>
<name>A0AAW7K2L7_9GAMM</name>
<proteinExistence type="predicted"/>
<organism evidence="2 3">
    <name type="scientific">Yersinia nurmii</name>
    <dbReference type="NCBI Taxonomy" id="685706"/>
    <lineage>
        <taxon>Bacteria</taxon>
        <taxon>Pseudomonadati</taxon>
        <taxon>Pseudomonadota</taxon>
        <taxon>Gammaproteobacteria</taxon>
        <taxon>Enterobacterales</taxon>
        <taxon>Yersiniaceae</taxon>
        <taxon>Yersinia</taxon>
    </lineage>
</organism>
<dbReference type="EMBL" id="JAUEHU010000033">
    <property type="protein sequence ID" value="MDN0089368.1"/>
    <property type="molecule type" value="Genomic_DNA"/>
</dbReference>
<reference evidence="2" key="1">
    <citation type="submission" date="2023-06" db="EMBL/GenBank/DDBJ databases">
        <authorList>
            <person name="Polev D.E."/>
            <person name="Saitova A.T."/>
            <person name="Bogumilchik E.A."/>
            <person name="Kokorina G.I."/>
            <person name="Voskresenskaia E.A."/>
        </authorList>
    </citation>
    <scope>NUCLEOTIDE SEQUENCE</scope>
    <source>
        <strain evidence="2">2145 StPb PI</strain>
    </source>
</reference>
<evidence type="ECO:0008006" key="4">
    <source>
        <dbReference type="Google" id="ProtNLM"/>
    </source>
</evidence>
<dbReference type="RefSeq" id="WP_289818374.1">
    <property type="nucleotide sequence ID" value="NZ_JAUEHU010000033.1"/>
</dbReference>
<evidence type="ECO:0000313" key="3">
    <source>
        <dbReference type="Proteomes" id="UP001167864"/>
    </source>
</evidence>
<feature type="chain" id="PRO_5043712112" description="Alpha-related fimbriae minor subunit 2" evidence="1">
    <location>
        <begin position="22"/>
        <end position="181"/>
    </location>
</feature>
<sequence>MKIRPVQFTLLFFTLPFPAIAANPIPIGDIDVSVEITEQPKIIIETCREGPLNNISLKRSLIQGKKIYHAQTCVAVKIRRVKGGGGFRVWQQQPLILHPPQNKGGANKAFSPAEVRWGDNAASLQIIPDEKSPPLIFYPINRFGGWNTDSYTLDISAKPPVGSHNSGLYQGVLTLIFEAES</sequence>
<feature type="signal peptide" evidence="1">
    <location>
        <begin position="1"/>
        <end position="21"/>
    </location>
</feature>
<protein>
    <recommendedName>
        <fullName evidence="4">Alpha-related fimbriae minor subunit 2</fullName>
    </recommendedName>
</protein>
<accession>A0AAW7K2L7</accession>
<dbReference type="AlphaFoldDB" id="A0AAW7K2L7"/>